<dbReference type="Pfam" id="PF12937">
    <property type="entry name" value="F-box-like"/>
    <property type="match status" value="1"/>
</dbReference>
<protein>
    <submittedName>
        <fullName evidence="5 6">F-box/WD repeat-containing protein 9-like</fullName>
    </submittedName>
</protein>
<dbReference type="Pfam" id="PF00400">
    <property type="entry name" value="WD40"/>
    <property type="match status" value="2"/>
</dbReference>
<accession>A0A6J3C8G4</accession>
<feature type="domain" description="F-box" evidence="3">
    <location>
        <begin position="35"/>
        <end position="82"/>
    </location>
</feature>
<keyword evidence="1" id="KW-0853">WD repeat</keyword>
<dbReference type="Gene3D" id="1.20.1280.50">
    <property type="match status" value="1"/>
</dbReference>
<dbReference type="Proteomes" id="UP001652740">
    <property type="component" value="Unplaced"/>
</dbReference>
<dbReference type="PROSITE" id="PS50181">
    <property type="entry name" value="FBOX"/>
    <property type="match status" value="1"/>
</dbReference>
<keyword evidence="2" id="KW-0677">Repeat</keyword>
<evidence type="ECO:0000259" key="3">
    <source>
        <dbReference type="PROSITE" id="PS50181"/>
    </source>
</evidence>
<dbReference type="InterPro" id="IPR015943">
    <property type="entry name" value="WD40/YVTN_repeat-like_dom_sf"/>
</dbReference>
<proteinExistence type="predicted"/>
<dbReference type="PANTHER" id="PTHR19848">
    <property type="entry name" value="WD40 REPEAT PROTEIN"/>
    <property type="match status" value="1"/>
</dbReference>
<dbReference type="SMART" id="SM00320">
    <property type="entry name" value="WD40"/>
    <property type="match status" value="4"/>
</dbReference>
<dbReference type="InterPro" id="IPR019775">
    <property type="entry name" value="WD40_repeat_CS"/>
</dbReference>
<dbReference type="InterPro" id="IPR020472">
    <property type="entry name" value="WD40_PAC1"/>
</dbReference>
<dbReference type="RefSeq" id="XP_031768992.1">
    <property type="nucleotide sequence ID" value="XM_031913132.1"/>
</dbReference>
<dbReference type="RefSeq" id="XP_026758849.1">
    <property type="nucleotide sequence ID" value="XM_026903048.2"/>
</dbReference>
<dbReference type="GeneID" id="113518229"/>
<dbReference type="InterPro" id="IPR001810">
    <property type="entry name" value="F-box_dom"/>
</dbReference>
<dbReference type="PROSITE" id="PS00678">
    <property type="entry name" value="WD_REPEATS_1"/>
    <property type="match status" value="1"/>
</dbReference>
<dbReference type="AlphaFoldDB" id="A0A6J3C8G4"/>
<evidence type="ECO:0000313" key="5">
    <source>
        <dbReference type="RefSeq" id="XP_026758848.1"/>
    </source>
</evidence>
<evidence type="ECO:0000256" key="1">
    <source>
        <dbReference type="ARBA" id="ARBA00022574"/>
    </source>
</evidence>
<name>A0A6J3C8G4_GALME</name>
<dbReference type="InterPro" id="IPR001680">
    <property type="entry name" value="WD40_rpt"/>
</dbReference>
<dbReference type="PRINTS" id="PR00320">
    <property type="entry name" value="GPROTEINBRPT"/>
</dbReference>
<dbReference type="SMART" id="SM00256">
    <property type="entry name" value="FBOX"/>
    <property type="match status" value="1"/>
</dbReference>
<dbReference type="InterPro" id="IPR036047">
    <property type="entry name" value="F-box-like_dom_sf"/>
</dbReference>
<dbReference type="SUPFAM" id="SSF50978">
    <property type="entry name" value="WD40 repeat-like"/>
    <property type="match status" value="1"/>
</dbReference>
<keyword evidence="4" id="KW-1185">Reference proteome</keyword>
<evidence type="ECO:0000313" key="4">
    <source>
        <dbReference type="Proteomes" id="UP001652740"/>
    </source>
</evidence>
<sequence length="447" mass="50851">MCDILESLKGELNEIENDLIMSNKEVSEVYVENNEPTLLNMPVEIILNICSYLDPHFLRTTLSKVCRRFEDILADDHLWKNWIHSKIKGAYPPLPYLKLWDETDLDWEEVCVEMDVERKKWSNVKETMKHIVVRDVHFASVDTVLLVNKGEICISGGRDRGMALWSVQDIKAHRYYDNSTAITDAKPRQIKYDAHLGWVWDLAPDNIDSASIIYSASWDNTVKAWDLHSGFECVQTFQCGMSALSVVTIDKIVMAGLYSKKVLSFDMRAGPSPVGCYKPHRGPILALCAYNNMIASVSEDKTLAVWDRIAGKLLAHDVKIPTDKGYPVCISWCPTALYIGDSKGSLHLINPEDHTYVKSHEIWPEPPIIKPSSKITSCYQNQGTMIVCSDRGEIKFLYNCYPPEEFSNVETSTCDVTQLRYLNEVLVTGTCDSAIEFWIPSERYQDT</sequence>
<dbReference type="RefSeq" id="XP_026758848.1">
    <property type="nucleotide sequence ID" value="XM_026903047.2"/>
</dbReference>
<dbReference type="KEGG" id="gmw:113518229"/>
<dbReference type="PANTHER" id="PTHR19848:SF8">
    <property type="entry name" value="F-BOX AND WD REPEAT DOMAIN CONTAINING 7"/>
    <property type="match status" value="1"/>
</dbReference>
<dbReference type="SUPFAM" id="SSF81383">
    <property type="entry name" value="F-box domain"/>
    <property type="match status" value="1"/>
</dbReference>
<dbReference type="OrthoDB" id="2305498at2759"/>
<gene>
    <name evidence="5 6 7" type="primary">LOC113518229</name>
</gene>
<organism evidence="4 7">
    <name type="scientific">Galleria mellonella</name>
    <name type="common">Greater wax moth</name>
    <dbReference type="NCBI Taxonomy" id="7137"/>
    <lineage>
        <taxon>Eukaryota</taxon>
        <taxon>Metazoa</taxon>
        <taxon>Ecdysozoa</taxon>
        <taxon>Arthropoda</taxon>
        <taxon>Hexapoda</taxon>
        <taxon>Insecta</taxon>
        <taxon>Pterygota</taxon>
        <taxon>Neoptera</taxon>
        <taxon>Endopterygota</taxon>
        <taxon>Lepidoptera</taxon>
        <taxon>Glossata</taxon>
        <taxon>Ditrysia</taxon>
        <taxon>Pyraloidea</taxon>
        <taxon>Pyralidae</taxon>
        <taxon>Galleriinae</taxon>
        <taxon>Galleria</taxon>
    </lineage>
</organism>
<evidence type="ECO:0000313" key="6">
    <source>
        <dbReference type="RefSeq" id="XP_026758849.1"/>
    </source>
</evidence>
<evidence type="ECO:0000256" key="2">
    <source>
        <dbReference type="ARBA" id="ARBA00022737"/>
    </source>
</evidence>
<dbReference type="InterPro" id="IPR036322">
    <property type="entry name" value="WD40_repeat_dom_sf"/>
</dbReference>
<dbReference type="Gene3D" id="2.130.10.10">
    <property type="entry name" value="YVTN repeat-like/Quinoprotein amine dehydrogenase"/>
    <property type="match status" value="1"/>
</dbReference>
<reference evidence="5 6" key="1">
    <citation type="submission" date="2025-04" db="UniProtKB">
        <authorList>
            <consortium name="RefSeq"/>
        </authorList>
    </citation>
    <scope>IDENTIFICATION</scope>
    <source>
        <tissue evidence="5 6">Whole adult</tissue>
    </source>
</reference>
<evidence type="ECO:0000313" key="7">
    <source>
        <dbReference type="RefSeq" id="XP_031768992.1"/>
    </source>
</evidence>